<accession>A0A4R6UQ96</accession>
<name>A0A4R6UQ96_9GAMM</name>
<dbReference type="RefSeq" id="WP_198325096.1">
    <property type="nucleotide sequence ID" value="NZ_CP037953.1"/>
</dbReference>
<dbReference type="Pfam" id="PF00534">
    <property type="entry name" value="Glycos_transf_1"/>
    <property type="match status" value="1"/>
</dbReference>
<dbReference type="InterPro" id="IPR028098">
    <property type="entry name" value="Glyco_trans_4-like_N"/>
</dbReference>
<keyword evidence="3" id="KW-0808">Transferase</keyword>
<organism evidence="3 4">
    <name type="scientific">Permianibacter aggregans</name>
    <dbReference type="NCBI Taxonomy" id="1510150"/>
    <lineage>
        <taxon>Bacteria</taxon>
        <taxon>Pseudomonadati</taxon>
        <taxon>Pseudomonadota</taxon>
        <taxon>Gammaproteobacteria</taxon>
        <taxon>Pseudomonadales</taxon>
        <taxon>Pseudomonadaceae</taxon>
        <taxon>Permianibacter</taxon>
    </lineage>
</organism>
<gene>
    <name evidence="3" type="ORF">EV696_10586</name>
</gene>
<dbReference type="CDD" id="cd03801">
    <property type="entry name" value="GT4_PimA-like"/>
    <property type="match status" value="1"/>
</dbReference>
<evidence type="ECO:0000313" key="3">
    <source>
        <dbReference type="EMBL" id="TDQ49112.1"/>
    </source>
</evidence>
<feature type="domain" description="Glycosyltransferase subfamily 4-like N-terminal" evidence="2">
    <location>
        <begin position="24"/>
        <end position="172"/>
    </location>
</feature>
<dbReference type="GO" id="GO:1901135">
    <property type="term" value="P:carbohydrate derivative metabolic process"/>
    <property type="evidence" value="ECO:0007669"/>
    <property type="project" value="UniProtKB-ARBA"/>
</dbReference>
<evidence type="ECO:0000313" key="4">
    <source>
        <dbReference type="Proteomes" id="UP000295375"/>
    </source>
</evidence>
<dbReference type="PANTHER" id="PTHR12526">
    <property type="entry name" value="GLYCOSYLTRANSFERASE"/>
    <property type="match status" value="1"/>
</dbReference>
<dbReference type="GO" id="GO:0016757">
    <property type="term" value="F:glycosyltransferase activity"/>
    <property type="evidence" value="ECO:0007669"/>
    <property type="project" value="InterPro"/>
</dbReference>
<sequence>MSTVSMDDLSAQRLVIAGPIPPPMGGMALQTQQLLRCLMNEGLSVVLVPCNPELRPAFLNRIPVLRALLKLFAYRRHLHRALRDADLVHVMANSGWSWYLFAVPAIHIADKYGCAVIVNYRGGLAESFLAKAIKRVRYSMHRVDQLIVPTAFLQGVFARYRWPAEIIPNILDERQFKPIEQVNPQLVITVTRNLEALYDNASAIRALAEVKKQVPDAQLILCGEGPERERLAALAAELDVLPSVRFAGRLPRPELLAVLAATRVLLNPSRADNSPNSLIEAMASGIPIVSTNVGGIPVLCQHQEHALLVEAGDHKAMAEAILQLHHGEDLRQQLIDNGHKKAREFFWSSVRQRLYRVYQTALTQRKQRHA</sequence>
<dbReference type="InterPro" id="IPR001296">
    <property type="entry name" value="Glyco_trans_1"/>
</dbReference>
<evidence type="ECO:0000259" key="2">
    <source>
        <dbReference type="Pfam" id="PF13439"/>
    </source>
</evidence>
<protein>
    <submittedName>
        <fullName evidence="3">Glycosyltransferase involved in cell wall biosynthesis</fullName>
    </submittedName>
</protein>
<reference evidence="3 4" key="1">
    <citation type="submission" date="2019-03" db="EMBL/GenBank/DDBJ databases">
        <title>Genomic Encyclopedia of Type Strains, Phase IV (KMG-IV): sequencing the most valuable type-strain genomes for metagenomic binning, comparative biology and taxonomic classification.</title>
        <authorList>
            <person name="Goeker M."/>
        </authorList>
    </citation>
    <scope>NUCLEOTIDE SEQUENCE [LARGE SCALE GENOMIC DNA]</scope>
    <source>
        <strain evidence="3 4">DSM 103792</strain>
    </source>
</reference>
<dbReference type="Gene3D" id="3.40.50.2000">
    <property type="entry name" value="Glycogen Phosphorylase B"/>
    <property type="match status" value="2"/>
</dbReference>
<evidence type="ECO:0000259" key="1">
    <source>
        <dbReference type="Pfam" id="PF00534"/>
    </source>
</evidence>
<dbReference type="SUPFAM" id="SSF53756">
    <property type="entry name" value="UDP-Glycosyltransferase/glycogen phosphorylase"/>
    <property type="match status" value="1"/>
</dbReference>
<feature type="domain" description="Glycosyl transferase family 1" evidence="1">
    <location>
        <begin position="183"/>
        <end position="340"/>
    </location>
</feature>
<proteinExistence type="predicted"/>
<dbReference type="PANTHER" id="PTHR12526:SF636">
    <property type="entry name" value="BLL3647 PROTEIN"/>
    <property type="match status" value="1"/>
</dbReference>
<dbReference type="Pfam" id="PF13439">
    <property type="entry name" value="Glyco_transf_4"/>
    <property type="match status" value="1"/>
</dbReference>
<comment type="caution">
    <text evidence="3">The sequence shown here is derived from an EMBL/GenBank/DDBJ whole genome shotgun (WGS) entry which is preliminary data.</text>
</comment>
<dbReference type="EMBL" id="SNYM01000005">
    <property type="protein sequence ID" value="TDQ49112.1"/>
    <property type="molecule type" value="Genomic_DNA"/>
</dbReference>
<dbReference type="AlphaFoldDB" id="A0A4R6UQ96"/>
<keyword evidence="4" id="KW-1185">Reference proteome</keyword>
<dbReference type="Proteomes" id="UP000295375">
    <property type="component" value="Unassembled WGS sequence"/>
</dbReference>